<dbReference type="InterPro" id="IPR057460">
    <property type="entry name" value="CAF17_C"/>
</dbReference>
<feature type="domain" description="GCVT N-terminal" evidence="4">
    <location>
        <begin position="74"/>
        <end position="175"/>
    </location>
</feature>
<sequence length="364" mass="40377">MEARAVGVFAMRMKWAPIHQLCNRCYRSLNKAGVLRGALQTTMASRRTCSSDNSLKPADPSLNGSRLTGRSLMLVKGRDAQDLLQGLMTNDVQQLNGGEGQEVIYSMFLNKQGRVLYDVMCYQWSNDPEGDTQSYLLECDSAISQELHKHLKLYRIRKKVDITSLDSEYHVWSIFSPGPTPPPSPGSNKSGPFHFFTDPKVNGLGQRVIVPQGSQVPGIEEVNEEDYMTHRYQWGVAEGVNELPPGDCLPLESNLALMNGVSFTKGCYLGQELTARTHHTGVIRKRVMPIQLAGNAIPTIPAGTSIKTAEGKNVGKFRCHLHHNGLALLRTALIGNKLKVTTEDGAEVDLEARRPSWWPQETHK</sequence>
<dbReference type="KEGG" id="spu:755190"/>
<keyword evidence="7" id="KW-1185">Reference proteome</keyword>
<dbReference type="InterPro" id="IPR045179">
    <property type="entry name" value="YgfZ/GcvT"/>
</dbReference>
<dbReference type="GeneID" id="755190"/>
<dbReference type="FunCoup" id="A0A7M7PBS1">
    <property type="interactions" value="809"/>
</dbReference>
<dbReference type="OrthoDB" id="191995at2759"/>
<comment type="subcellular location">
    <subcellularLocation>
        <location evidence="1">Mitochondrion</location>
    </subcellularLocation>
</comment>
<dbReference type="Pfam" id="PF25455">
    <property type="entry name" value="Beta-barrel_CAF17_C"/>
    <property type="match status" value="1"/>
</dbReference>
<keyword evidence="2" id="KW-0809">Transit peptide</keyword>
<dbReference type="SUPFAM" id="SSF103025">
    <property type="entry name" value="Folate-binding domain"/>
    <property type="match status" value="1"/>
</dbReference>
<evidence type="ECO:0000256" key="1">
    <source>
        <dbReference type="ARBA" id="ARBA00004173"/>
    </source>
</evidence>
<dbReference type="RefSeq" id="XP_030846809.1">
    <property type="nucleotide sequence ID" value="XM_030990949.1"/>
</dbReference>
<reference evidence="6" key="2">
    <citation type="submission" date="2021-01" db="UniProtKB">
        <authorList>
            <consortium name="EnsemblMetazoa"/>
        </authorList>
    </citation>
    <scope>IDENTIFICATION</scope>
</reference>
<dbReference type="Pfam" id="PF01571">
    <property type="entry name" value="GCV_T"/>
    <property type="match status" value="1"/>
</dbReference>
<evidence type="ECO:0000259" key="4">
    <source>
        <dbReference type="Pfam" id="PF01571"/>
    </source>
</evidence>
<keyword evidence="3" id="KW-0496">Mitochondrion</keyword>
<evidence type="ECO:0000259" key="5">
    <source>
        <dbReference type="Pfam" id="PF25455"/>
    </source>
</evidence>
<name>A0A7M7PBS1_STRPU</name>
<evidence type="ECO:0000313" key="7">
    <source>
        <dbReference type="Proteomes" id="UP000007110"/>
    </source>
</evidence>
<dbReference type="InterPro" id="IPR017703">
    <property type="entry name" value="YgfZ/GCV_T_CS"/>
</dbReference>
<dbReference type="PANTHER" id="PTHR22602:SF0">
    <property type="entry name" value="TRANSFERASE CAF17, MITOCHONDRIAL-RELATED"/>
    <property type="match status" value="1"/>
</dbReference>
<evidence type="ECO:0000313" key="6">
    <source>
        <dbReference type="EnsemblMetazoa" id="XP_030846809"/>
    </source>
</evidence>
<proteinExistence type="predicted"/>
<dbReference type="OMA" id="MDRLHGV"/>
<dbReference type="NCBIfam" id="TIGR03317">
    <property type="entry name" value="ygfZ_signature"/>
    <property type="match status" value="1"/>
</dbReference>
<dbReference type="EnsemblMetazoa" id="XM_030990949">
    <property type="protein sequence ID" value="XP_030846809"/>
    <property type="gene ID" value="LOC755190"/>
</dbReference>
<dbReference type="Proteomes" id="UP000007110">
    <property type="component" value="Unassembled WGS sequence"/>
</dbReference>
<dbReference type="Gene3D" id="3.30.1360.120">
    <property type="entry name" value="Probable tRNA modification gtpase trme, domain 1"/>
    <property type="match status" value="2"/>
</dbReference>
<dbReference type="GO" id="GO:0005759">
    <property type="term" value="C:mitochondrial matrix"/>
    <property type="evidence" value="ECO:0000318"/>
    <property type="project" value="GO_Central"/>
</dbReference>
<evidence type="ECO:0000256" key="2">
    <source>
        <dbReference type="ARBA" id="ARBA00022946"/>
    </source>
</evidence>
<accession>A0A7M7PBS1</accession>
<reference evidence="7" key="1">
    <citation type="submission" date="2015-02" db="EMBL/GenBank/DDBJ databases">
        <title>Genome sequencing for Strongylocentrotus purpuratus.</title>
        <authorList>
            <person name="Murali S."/>
            <person name="Liu Y."/>
            <person name="Vee V."/>
            <person name="English A."/>
            <person name="Wang M."/>
            <person name="Skinner E."/>
            <person name="Han Y."/>
            <person name="Muzny D.M."/>
            <person name="Worley K.C."/>
            <person name="Gibbs R.A."/>
        </authorList>
    </citation>
    <scope>NUCLEOTIDE SEQUENCE</scope>
</reference>
<feature type="domain" description="CAF17 C-terminal" evidence="5">
    <location>
        <begin position="284"/>
        <end position="360"/>
    </location>
</feature>
<evidence type="ECO:0000256" key="3">
    <source>
        <dbReference type="ARBA" id="ARBA00023128"/>
    </source>
</evidence>
<organism evidence="6 7">
    <name type="scientific">Strongylocentrotus purpuratus</name>
    <name type="common">Purple sea urchin</name>
    <dbReference type="NCBI Taxonomy" id="7668"/>
    <lineage>
        <taxon>Eukaryota</taxon>
        <taxon>Metazoa</taxon>
        <taxon>Echinodermata</taxon>
        <taxon>Eleutherozoa</taxon>
        <taxon>Echinozoa</taxon>
        <taxon>Echinoidea</taxon>
        <taxon>Euechinoidea</taxon>
        <taxon>Echinacea</taxon>
        <taxon>Camarodonta</taxon>
        <taxon>Echinidea</taxon>
        <taxon>Strongylocentrotidae</taxon>
        <taxon>Strongylocentrotus</taxon>
    </lineage>
</organism>
<dbReference type="InterPro" id="IPR006222">
    <property type="entry name" value="GCVT_N"/>
</dbReference>
<dbReference type="GO" id="GO:0016226">
    <property type="term" value="P:iron-sulfur cluster assembly"/>
    <property type="evidence" value="ECO:0000318"/>
    <property type="project" value="GO_Central"/>
</dbReference>
<protein>
    <submittedName>
        <fullName evidence="6">Uncharacterized protein</fullName>
    </submittedName>
</protein>
<dbReference type="InterPro" id="IPR027266">
    <property type="entry name" value="TrmE/GcvT-like"/>
</dbReference>
<dbReference type="InParanoid" id="A0A7M7PBS1"/>
<dbReference type="PANTHER" id="PTHR22602">
    <property type="entry name" value="TRANSFERASE CAF17, MITOCHONDRIAL-RELATED"/>
    <property type="match status" value="1"/>
</dbReference>
<dbReference type="AlphaFoldDB" id="A0A7M7PBS1"/>